<dbReference type="PROSITE" id="PS50842">
    <property type="entry name" value="EXPANSIN_EG45"/>
    <property type="match status" value="1"/>
</dbReference>
<accession>A0A5A7PUQ4</accession>
<evidence type="ECO:0000313" key="3">
    <source>
        <dbReference type="Proteomes" id="UP000325081"/>
    </source>
</evidence>
<keyword evidence="3" id="KW-1185">Reference proteome</keyword>
<gene>
    <name evidence="2" type="ORF">STAS_12944</name>
</gene>
<dbReference type="PANTHER" id="PTHR47480:SF1">
    <property type="entry name" value="EG45-LIKE DOMAIN CONTAINING PROTEIN 1"/>
    <property type="match status" value="1"/>
</dbReference>
<evidence type="ECO:0000313" key="2">
    <source>
        <dbReference type="EMBL" id="GER36603.1"/>
    </source>
</evidence>
<reference evidence="3" key="1">
    <citation type="journal article" date="2019" name="Curr. Biol.">
        <title>Genome Sequence of Striga asiatica Provides Insight into the Evolution of Plant Parasitism.</title>
        <authorList>
            <person name="Yoshida S."/>
            <person name="Kim S."/>
            <person name="Wafula E.K."/>
            <person name="Tanskanen J."/>
            <person name="Kim Y.M."/>
            <person name="Honaas L."/>
            <person name="Yang Z."/>
            <person name="Spallek T."/>
            <person name="Conn C.E."/>
            <person name="Ichihashi Y."/>
            <person name="Cheong K."/>
            <person name="Cui S."/>
            <person name="Der J.P."/>
            <person name="Gundlach H."/>
            <person name="Jiao Y."/>
            <person name="Hori C."/>
            <person name="Ishida J.K."/>
            <person name="Kasahara H."/>
            <person name="Kiba T."/>
            <person name="Kim M.S."/>
            <person name="Koo N."/>
            <person name="Laohavisit A."/>
            <person name="Lee Y.H."/>
            <person name="Lumba S."/>
            <person name="McCourt P."/>
            <person name="Mortimer J.C."/>
            <person name="Mutuku J.M."/>
            <person name="Nomura T."/>
            <person name="Sasaki-Sekimoto Y."/>
            <person name="Seto Y."/>
            <person name="Wang Y."/>
            <person name="Wakatake T."/>
            <person name="Sakakibara H."/>
            <person name="Demura T."/>
            <person name="Yamaguchi S."/>
            <person name="Yoneyama K."/>
            <person name="Manabe R.I."/>
            <person name="Nelson D.C."/>
            <person name="Schulman A.H."/>
            <person name="Timko M.P."/>
            <person name="dePamphilis C.W."/>
            <person name="Choi D."/>
            <person name="Shirasu K."/>
        </authorList>
    </citation>
    <scope>NUCLEOTIDE SEQUENCE [LARGE SCALE GENOMIC DNA]</scope>
    <source>
        <strain evidence="3">cv. UVA1</strain>
    </source>
</reference>
<dbReference type="SUPFAM" id="SSF50685">
    <property type="entry name" value="Barwin-like endoglucanases"/>
    <property type="match status" value="1"/>
</dbReference>
<feature type="domain" description="Expansin-like EG45" evidence="1">
    <location>
        <begin position="58"/>
        <end position="157"/>
    </location>
</feature>
<sequence>MGNQKLFHTSLAVSVKMRATLKPEFVVSSLRLCVVVFVFPICSADIGTASLYSPPYTPTACYGDDPNQFPSNKLFAAAGEDIWDNGAACGRQYLVECISSFLPPACHPNQTIQVRIVDRALTSVSRPLDGANLVLSTTAFDAIVAGPIPLVNIQYEQ</sequence>
<proteinExistence type="predicted"/>
<comment type="caution">
    <text evidence="2">The sequence shown here is derived from an EMBL/GenBank/DDBJ whole genome shotgun (WGS) entry which is preliminary data.</text>
</comment>
<dbReference type="EMBL" id="BKCP01005183">
    <property type="protein sequence ID" value="GER36603.1"/>
    <property type="molecule type" value="Genomic_DNA"/>
</dbReference>
<dbReference type="Proteomes" id="UP000325081">
    <property type="component" value="Unassembled WGS sequence"/>
</dbReference>
<dbReference type="InterPro" id="IPR036908">
    <property type="entry name" value="RlpA-like_sf"/>
</dbReference>
<dbReference type="CDD" id="cd22269">
    <property type="entry name" value="DPBB_EG45-like"/>
    <property type="match status" value="1"/>
</dbReference>
<name>A0A5A7PUQ4_STRAF</name>
<dbReference type="PANTHER" id="PTHR47480">
    <property type="entry name" value="EG45-LIKE DOMAIN CONTAINING PROTEIN"/>
    <property type="match status" value="1"/>
</dbReference>
<dbReference type="InterPro" id="IPR007112">
    <property type="entry name" value="Expansin/allergen_DPBB_dom"/>
</dbReference>
<dbReference type="Gene3D" id="2.40.40.10">
    <property type="entry name" value="RlpA-like domain"/>
    <property type="match status" value="1"/>
</dbReference>
<evidence type="ECO:0000259" key="1">
    <source>
        <dbReference type="PROSITE" id="PS50842"/>
    </source>
</evidence>
<dbReference type="AlphaFoldDB" id="A0A5A7PUQ4"/>
<protein>
    <submittedName>
        <fullName evidence="2">EG45-like domain containing protein</fullName>
    </submittedName>
</protein>
<dbReference type="OrthoDB" id="587249at2759"/>
<organism evidence="2 3">
    <name type="scientific">Striga asiatica</name>
    <name type="common">Asiatic witchweed</name>
    <name type="synonym">Buchnera asiatica</name>
    <dbReference type="NCBI Taxonomy" id="4170"/>
    <lineage>
        <taxon>Eukaryota</taxon>
        <taxon>Viridiplantae</taxon>
        <taxon>Streptophyta</taxon>
        <taxon>Embryophyta</taxon>
        <taxon>Tracheophyta</taxon>
        <taxon>Spermatophyta</taxon>
        <taxon>Magnoliopsida</taxon>
        <taxon>eudicotyledons</taxon>
        <taxon>Gunneridae</taxon>
        <taxon>Pentapetalae</taxon>
        <taxon>asterids</taxon>
        <taxon>lamiids</taxon>
        <taxon>Lamiales</taxon>
        <taxon>Orobanchaceae</taxon>
        <taxon>Buchnereae</taxon>
        <taxon>Striga</taxon>
    </lineage>
</organism>